<proteinExistence type="predicted"/>
<evidence type="ECO:0000313" key="12">
    <source>
        <dbReference type="Proteomes" id="UP001218502"/>
    </source>
</evidence>
<dbReference type="Pfam" id="PF06250">
    <property type="entry name" value="YhcG_C"/>
    <property type="match status" value="1"/>
</dbReference>
<evidence type="ECO:0000313" key="10">
    <source>
        <dbReference type="Proteomes" id="UP000432488"/>
    </source>
</evidence>
<reference evidence="5" key="4">
    <citation type="submission" date="2022-10" db="EMBL/GenBank/DDBJ databases">
        <title>Human gut microbiome strain richness.</title>
        <authorList>
            <person name="Chen-Liaw A."/>
        </authorList>
    </citation>
    <scope>NUCLEOTIDE SEQUENCE</scope>
    <source>
        <strain evidence="5">A1_m1001262Bd0_191120</strain>
    </source>
</reference>
<feature type="domain" description="YhcG PDDEXK nuclease" evidence="1">
    <location>
        <begin position="184"/>
        <end position="337"/>
    </location>
</feature>
<dbReference type="InterPro" id="IPR009362">
    <property type="entry name" value="YhcG_C"/>
</dbReference>
<dbReference type="Proteomes" id="UP000260844">
    <property type="component" value="Unassembled WGS sequence"/>
</dbReference>
<evidence type="ECO:0000313" key="3">
    <source>
        <dbReference type="EMBL" id="KAB4088362.1"/>
    </source>
</evidence>
<dbReference type="InterPro" id="IPR011856">
    <property type="entry name" value="tRNA_endonuc-like_dom_sf"/>
</dbReference>
<evidence type="ECO:0000313" key="8">
    <source>
        <dbReference type="Proteomes" id="UP000186549"/>
    </source>
</evidence>
<dbReference type="InterPro" id="IPR041527">
    <property type="entry name" value="YhcG_N"/>
</dbReference>
<sequence length="357" mass="41734">MKTALSINQPFKDWVNHLKQDIRSAQIKAAVRVNSELLHLYWQLGAEIIERQKEMTWGSGFLEELSHELMAEFPDMKGFSYRNIRSIKQWYLFYNEPYTIWQQVVSKLGEEKFFSIPWGHHLYIISQCKEVDKALFYLNETVENGWSRAVLLNFLDTNLYERQGKAVNNFSRLLPKPQSDLALQTLKDPYNFDFLTITKDFQELELEKVLTQNITRFLLELGKGFAFVGRQMPLEVGDETIYPDLLFYHLELRCYCVIELKVQKFKPEFIGQLGTYISAVNHLKCKPGDNPTIGLLICKTKNQVMAQYALESTNQPIGISEYELSKLIPEDIKSQLPSIEEIEEQVKRIQGKKEEER</sequence>
<evidence type="ECO:0000259" key="2">
    <source>
        <dbReference type="Pfam" id="PF17761"/>
    </source>
</evidence>
<dbReference type="EMBL" id="WCUV01000014">
    <property type="protein sequence ID" value="KAB4088362.1"/>
    <property type="molecule type" value="Genomic_DNA"/>
</dbReference>
<evidence type="ECO:0000313" key="5">
    <source>
        <dbReference type="EMBL" id="MDC1752346.1"/>
    </source>
</evidence>
<comment type="caution">
    <text evidence="5">The sequence shown here is derived from an EMBL/GenBank/DDBJ whole genome shotgun (WGS) entry which is preliminary data.</text>
</comment>
<dbReference type="RefSeq" id="WP_022401629.1">
    <property type="nucleotide sequence ID" value="NZ_CACRTC010000006.1"/>
</dbReference>
<dbReference type="Gene3D" id="3.40.1350.10">
    <property type="match status" value="1"/>
</dbReference>
<dbReference type="PANTHER" id="PTHR30547">
    <property type="entry name" value="UNCHARACTERIZED PROTEIN YHCG-RELATED"/>
    <property type="match status" value="1"/>
</dbReference>
<evidence type="ECO:0000313" key="6">
    <source>
        <dbReference type="EMBL" id="OKZ38839.1"/>
    </source>
</evidence>
<dbReference type="EMBL" id="QSPV01000007">
    <property type="protein sequence ID" value="RGJ93552.1"/>
    <property type="molecule type" value="Genomic_DNA"/>
</dbReference>
<reference evidence="6 8" key="1">
    <citation type="journal article" date="2016" name="Nat. Biotechnol.">
        <title>Measurement of bacterial replication rates in microbial communities.</title>
        <authorList>
            <person name="Brown C.T."/>
            <person name="Olm M.R."/>
            <person name="Thomas B.C."/>
            <person name="Banfield J.F."/>
        </authorList>
    </citation>
    <scope>NUCLEOTIDE SEQUENCE [LARGE SCALE GENOMIC DNA]</scope>
    <source>
        <strain evidence="6">45_41</strain>
    </source>
</reference>
<dbReference type="EMBL" id="JAQNQY010000006">
    <property type="protein sequence ID" value="MDC1752346.1"/>
    <property type="molecule type" value="Genomic_DNA"/>
</dbReference>
<name>A0A139K5K3_BACUN</name>
<organism evidence="5 12">
    <name type="scientific">Bacteroides uniformis</name>
    <dbReference type="NCBI Taxonomy" id="820"/>
    <lineage>
        <taxon>Bacteria</taxon>
        <taxon>Pseudomonadati</taxon>
        <taxon>Bacteroidota</taxon>
        <taxon>Bacteroidia</taxon>
        <taxon>Bacteroidales</taxon>
        <taxon>Bacteroidaceae</taxon>
        <taxon>Bacteroides</taxon>
    </lineage>
</organism>
<feature type="domain" description="YhcG N-terminal" evidence="2">
    <location>
        <begin position="18"/>
        <end position="162"/>
    </location>
</feature>
<dbReference type="Proteomes" id="UP000186549">
    <property type="component" value="Unassembled WGS sequence"/>
</dbReference>
<dbReference type="AlphaFoldDB" id="A0A139K5K3"/>
<dbReference type="STRING" id="820.ERS852554_02537"/>
<accession>A0A139K5K3</accession>
<dbReference type="PATRIC" id="fig|820.27.peg.2264"/>
<reference evidence="10 11" key="3">
    <citation type="journal article" date="2019" name="Nat. Med.">
        <title>A library of human gut bacterial isolates paired with longitudinal multiomics data enables mechanistic microbiome research.</title>
        <authorList>
            <person name="Poyet M."/>
            <person name="Groussin M."/>
            <person name="Gibbons S.M."/>
            <person name="Avila-Pacheco J."/>
            <person name="Jiang X."/>
            <person name="Kearney S.M."/>
            <person name="Perrotta A.R."/>
            <person name="Berdy B."/>
            <person name="Zhao S."/>
            <person name="Lieberman T.D."/>
            <person name="Swanson P.K."/>
            <person name="Smith M."/>
            <person name="Roesemann S."/>
            <person name="Alexander J.E."/>
            <person name="Rich S.A."/>
            <person name="Livny J."/>
            <person name="Vlamakis H."/>
            <person name="Clish C."/>
            <person name="Bullock K."/>
            <person name="Deik A."/>
            <person name="Scott J."/>
            <person name="Pierce K.A."/>
            <person name="Xavier R.J."/>
            <person name="Alm E.J."/>
        </authorList>
    </citation>
    <scope>NUCLEOTIDE SEQUENCE [LARGE SCALE GENOMIC DNA]</scope>
    <source>
        <strain evidence="3 10">BIOML-A42</strain>
        <strain evidence="4 11">BIOML-A5</strain>
    </source>
</reference>
<gene>
    <name evidence="6" type="ORF">BHV79_03220</name>
    <name evidence="7" type="ORF">DXD40_10735</name>
    <name evidence="4" type="ORF">GAP47_11990</name>
    <name evidence="3" type="ORF">GAQ56_17640</name>
    <name evidence="5" type="ORF">POY80_07805</name>
</gene>
<reference evidence="7 9" key="2">
    <citation type="submission" date="2018-08" db="EMBL/GenBank/DDBJ databases">
        <title>A genome reference for cultivated species of the human gut microbiota.</title>
        <authorList>
            <person name="Zou Y."/>
            <person name="Xue W."/>
            <person name="Luo G."/>
        </authorList>
    </citation>
    <scope>NUCLEOTIDE SEQUENCE [LARGE SCALE GENOMIC DNA]</scope>
    <source>
        <strain evidence="7 9">TM04-30</strain>
    </source>
</reference>
<evidence type="ECO:0000313" key="11">
    <source>
        <dbReference type="Proteomes" id="UP000462376"/>
    </source>
</evidence>
<dbReference type="EMBL" id="MNQU01000054">
    <property type="protein sequence ID" value="OKZ38839.1"/>
    <property type="molecule type" value="Genomic_DNA"/>
</dbReference>
<dbReference type="EMBL" id="WCTL01000009">
    <property type="protein sequence ID" value="KAB4236163.1"/>
    <property type="molecule type" value="Genomic_DNA"/>
</dbReference>
<protein>
    <submittedName>
        <fullName evidence="3">DUF1016 domain-containing protein</fullName>
    </submittedName>
    <submittedName>
        <fullName evidence="5">PDDEXK nuclease domain-containing protein</fullName>
    </submittedName>
</protein>
<dbReference type="PANTHER" id="PTHR30547:SF0">
    <property type="entry name" value="BLR8175 PROTEIN"/>
    <property type="match status" value="1"/>
</dbReference>
<dbReference type="Proteomes" id="UP001218502">
    <property type="component" value="Unassembled WGS sequence"/>
</dbReference>
<evidence type="ECO:0000313" key="7">
    <source>
        <dbReference type="EMBL" id="RGJ93552.1"/>
    </source>
</evidence>
<evidence type="ECO:0000313" key="9">
    <source>
        <dbReference type="Proteomes" id="UP000260844"/>
    </source>
</evidence>
<evidence type="ECO:0000313" key="4">
    <source>
        <dbReference type="EMBL" id="KAB4236163.1"/>
    </source>
</evidence>
<dbReference type="Pfam" id="PF17761">
    <property type="entry name" value="DUF1016_N"/>
    <property type="match status" value="1"/>
</dbReference>
<evidence type="ECO:0000259" key="1">
    <source>
        <dbReference type="Pfam" id="PF06250"/>
    </source>
</evidence>
<dbReference type="InterPro" id="IPR053148">
    <property type="entry name" value="PD-DEXK-like_domain"/>
</dbReference>
<dbReference type="Proteomes" id="UP000432488">
    <property type="component" value="Unassembled WGS sequence"/>
</dbReference>
<dbReference type="GO" id="GO:0003676">
    <property type="term" value="F:nucleic acid binding"/>
    <property type="evidence" value="ECO:0007669"/>
    <property type="project" value="InterPro"/>
</dbReference>
<dbReference type="Proteomes" id="UP000462376">
    <property type="component" value="Unassembled WGS sequence"/>
</dbReference>